<feature type="region of interest" description="NMPbind" evidence="7">
    <location>
        <begin position="34"/>
        <end position="63"/>
    </location>
</feature>
<dbReference type="PANTHER" id="PTHR23359">
    <property type="entry name" value="NUCLEOTIDE KINASE"/>
    <property type="match status" value="1"/>
</dbReference>
<feature type="binding site" evidence="7">
    <location>
        <begin position="61"/>
        <end position="63"/>
    </location>
    <ligand>
        <name>AMP</name>
        <dbReference type="ChEBI" id="CHEBI:456215"/>
    </ligand>
</feature>
<keyword evidence="5 7" id="KW-0496">Mitochondrion</keyword>
<dbReference type="GO" id="GO:0046899">
    <property type="term" value="F:nucleoside triphosphate adenylate kinase activity"/>
    <property type="evidence" value="ECO:0007669"/>
    <property type="project" value="UniProtKB-UniRule"/>
</dbReference>
<dbReference type="GO" id="GO:0004017">
    <property type="term" value="F:AMP kinase activity"/>
    <property type="evidence" value="ECO:0007669"/>
    <property type="project" value="InterPro"/>
</dbReference>
<protein>
    <recommendedName>
        <fullName evidence="7">GTP:AMP phosphotransferase, mitochondrial</fullName>
        <ecNumber evidence="7">2.7.4.10</ecNumber>
    </recommendedName>
    <alternativeName>
        <fullName evidence="7">Adenylate kinase 3</fullName>
        <shortName evidence="7">AK 3</shortName>
    </alternativeName>
</protein>
<keyword evidence="6 7" id="KW-0342">GTP-binding</keyword>
<evidence type="ECO:0000256" key="3">
    <source>
        <dbReference type="ARBA" id="ARBA00022741"/>
    </source>
</evidence>
<dbReference type="PROSITE" id="PS00113">
    <property type="entry name" value="ADENYLATE_KINASE"/>
    <property type="match status" value="1"/>
</dbReference>
<dbReference type="Proteomes" id="UP000236544">
    <property type="component" value="Unassembled WGS sequence"/>
</dbReference>
<feature type="domain" description="Adenylate kinase active site lid" evidence="8">
    <location>
        <begin position="134"/>
        <end position="169"/>
    </location>
</feature>
<feature type="binding site" evidence="7">
    <location>
        <position position="167"/>
    </location>
    <ligand>
        <name>AMP</name>
        <dbReference type="ChEBI" id="CHEBI:456215"/>
    </ligand>
</feature>
<comment type="subcellular location">
    <subcellularLocation>
        <location evidence="1 7">Mitochondrion matrix</location>
    </subcellularLocation>
</comment>
<evidence type="ECO:0000256" key="7">
    <source>
        <dbReference type="HAMAP-Rule" id="MF_03169"/>
    </source>
</evidence>
<evidence type="ECO:0000256" key="1">
    <source>
        <dbReference type="ARBA" id="ARBA00004305"/>
    </source>
</evidence>
<dbReference type="InterPro" id="IPR028586">
    <property type="entry name" value="AK3/Ak4_mitochondrial"/>
</dbReference>
<feature type="binding site" evidence="7">
    <location>
        <begin position="143"/>
        <end position="144"/>
    </location>
    <ligand>
        <name>GTP</name>
        <dbReference type="ChEBI" id="CHEBI:37565"/>
    </ligand>
</feature>
<evidence type="ECO:0000256" key="6">
    <source>
        <dbReference type="ARBA" id="ARBA00023134"/>
    </source>
</evidence>
<dbReference type="Pfam" id="PF05191">
    <property type="entry name" value="ADK_lid"/>
    <property type="match status" value="1"/>
</dbReference>
<comment type="subunit">
    <text evidence="7">Monomer.</text>
</comment>
<evidence type="ECO:0000256" key="2">
    <source>
        <dbReference type="ARBA" id="ARBA00022679"/>
    </source>
</evidence>
<proteinExistence type="inferred from homology"/>
<dbReference type="EC" id="2.7.4.10" evidence="7"/>
<dbReference type="GO" id="GO:0005525">
    <property type="term" value="F:GTP binding"/>
    <property type="evidence" value="ECO:0007669"/>
    <property type="project" value="UniProtKB-KW"/>
</dbReference>
<dbReference type="InterPro" id="IPR006259">
    <property type="entry name" value="Adenyl_kin_sub"/>
</dbReference>
<dbReference type="InterPro" id="IPR000850">
    <property type="entry name" value="Adenylat/UMP-CMP_kin"/>
</dbReference>
<feature type="binding site" evidence="7">
    <location>
        <position position="178"/>
    </location>
    <ligand>
        <name>AMP</name>
        <dbReference type="ChEBI" id="CHEBI:456215"/>
    </ligand>
</feature>
<dbReference type="CDD" id="cd01428">
    <property type="entry name" value="ADK"/>
    <property type="match status" value="1"/>
</dbReference>
<dbReference type="AlphaFoldDB" id="A0A0P1KRZ1"/>
<evidence type="ECO:0000256" key="4">
    <source>
        <dbReference type="ARBA" id="ARBA00022777"/>
    </source>
</evidence>
<comment type="catalytic activity">
    <reaction evidence="7">
        <text>a ribonucleoside 5'-triphosphate + AMP = a ribonucleoside 5'-diphosphate + ADP</text>
        <dbReference type="Rhea" id="RHEA:13749"/>
        <dbReference type="ChEBI" id="CHEBI:57930"/>
        <dbReference type="ChEBI" id="CHEBI:61557"/>
        <dbReference type="ChEBI" id="CHEBI:456215"/>
        <dbReference type="ChEBI" id="CHEBI:456216"/>
        <dbReference type="EC" id="2.7.4.10"/>
    </reaction>
</comment>
<dbReference type="GO" id="GO:0046033">
    <property type="term" value="P:AMP metabolic process"/>
    <property type="evidence" value="ECO:0007669"/>
    <property type="project" value="UniProtKB-UniRule"/>
</dbReference>
<feature type="binding site" evidence="7">
    <location>
        <position position="99"/>
    </location>
    <ligand>
        <name>AMP</name>
        <dbReference type="ChEBI" id="CHEBI:456215"/>
    </ligand>
</feature>
<feature type="binding site" evidence="7">
    <location>
        <begin position="92"/>
        <end position="95"/>
    </location>
    <ligand>
        <name>AMP</name>
        <dbReference type="ChEBI" id="CHEBI:456215"/>
    </ligand>
</feature>
<dbReference type="GO" id="GO:0046041">
    <property type="term" value="P:ITP metabolic process"/>
    <property type="evidence" value="ECO:0007669"/>
    <property type="project" value="UniProtKB-UniRule"/>
</dbReference>
<comment type="function">
    <text evidence="7">Involved in maintaining the homeostasis of cellular nucleotides by catalyzing the interconversion of nucleoside phosphates. Has GTP:AMP phosphotransferase and ITP:AMP phosphotransferase activities.</text>
</comment>
<dbReference type="NCBIfam" id="TIGR01351">
    <property type="entry name" value="adk"/>
    <property type="match status" value="1"/>
</dbReference>
<dbReference type="Gene3D" id="3.40.50.300">
    <property type="entry name" value="P-loop containing nucleotide triphosphate hydrolases"/>
    <property type="match status" value="1"/>
</dbReference>
<dbReference type="GO" id="GO:0005759">
    <property type="term" value="C:mitochondrial matrix"/>
    <property type="evidence" value="ECO:0007669"/>
    <property type="project" value="UniProtKB-SubCell"/>
</dbReference>
<keyword evidence="3 7" id="KW-0547">Nucleotide-binding</keyword>
<dbReference type="OrthoDB" id="439792at2759"/>
<keyword evidence="2 7" id="KW-0808">Transferase</keyword>
<name>A0A0P1KRZ1_9SACH</name>
<dbReference type="InterPro" id="IPR033690">
    <property type="entry name" value="Adenylat_kinase_CS"/>
</dbReference>
<feature type="binding site" evidence="7">
    <location>
        <position position="207"/>
    </location>
    <ligand>
        <name>GTP</name>
        <dbReference type="ChEBI" id="CHEBI:37565"/>
    </ligand>
</feature>
<dbReference type="InterPro" id="IPR007862">
    <property type="entry name" value="Adenylate_kinase_lid-dom"/>
</dbReference>
<dbReference type="HAMAP" id="MF_03169">
    <property type="entry name" value="Adenylate_kinase_AK3"/>
    <property type="match status" value="1"/>
</dbReference>
<feature type="binding site" evidence="7">
    <location>
        <position position="40"/>
    </location>
    <ligand>
        <name>AMP</name>
        <dbReference type="ChEBI" id="CHEBI:456215"/>
    </ligand>
</feature>
<feature type="binding site" evidence="7">
    <location>
        <position position="35"/>
    </location>
    <ligand>
        <name>AMP</name>
        <dbReference type="ChEBI" id="CHEBI:456215"/>
    </ligand>
</feature>
<evidence type="ECO:0000313" key="10">
    <source>
        <dbReference type="Proteomes" id="UP000236544"/>
    </source>
</evidence>
<evidence type="ECO:0000259" key="8">
    <source>
        <dbReference type="Pfam" id="PF05191"/>
    </source>
</evidence>
<keyword evidence="10" id="KW-1185">Reference proteome</keyword>
<dbReference type="GO" id="GO:0005524">
    <property type="term" value="F:ATP binding"/>
    <property type="evidence" value="ECO:0007669"/>
    <property type="project" value="InterPro"/>
</dbReference>
<organism evidence="9 10">
    <name type="scientific">Lachancea quebecensis</name>
    <dbReference type="NCBI Taxonomy" id="1654605"/>
    <lineage>
        <taxon>Eukaryota</taxon>
        <taxon>Fungi</taxon>
        <taxon>Dikarya</taxon>
        <taxon>Ascomycota</taxon>
        <taxon>Saccharomycotina</taxon>
        <taxon>Saccharomycetes</taxon>
        <taxon>Saccharomycetales</taxon>
        <taxon>Saccharomycetaceae</taxon>
        <taxon>Lachancea</taxon>
    </lineage>
</organism>
<dbReference type="GO" id="GO:0046039">
    <property type="term" value="P:GTP metabolic process"/>
    <property type="evidence" value="ECO:0007669"/>
    <property type="project" value="UniProtKB-UniRule"/>
</dbReference>
<keyword evidence="4 7" id="KW-0418">Kinase</keyword>
<gene>
    <name evidence="7" type="primary">ADK2</name>
    <name evidence="9" type="ORF">LAQU0_S06e00760g</name>
</gene>
<dbReference type="HAMAP" id="MF_00235">
    <property type="entry name" value="Adenylate_kinase_Adk"/>
    <property type="match status" value="1"/>
</dbReference>
<evidence type="ECO:0000313" key="9">
    <source>
        <dbReference type="EMBL" id="CUS22557.1"/>
    </source>
</evidence>
<feature type="binding site" evidence="7">
    <location>
        <begin position="13"/>
        <end position="18"/>
    </location>
    <ligand>
        <name>GTP</name>
        <dbReference type="ChEBI" id="CHEBI:37565"/>
    </ligand>
</feature>
<feature type="region of interest" description="LID" evidence="7">
    <location>
        <begin position="133"/>
        <end position="170"/>
    </location>
</feature>
<sequence>MNPLRLLLLGAPGSGKGTQTSKLLNQFKHIKSVSSGDLLRQRIQQKTDLGRIASEYIAQGKLLPDSLMNDLVVGELSTRGWLSADSSFLLDGFPRTLEQARSLRTQLAPHKASLNLVVELDVPTDVILERIENRYVHVPSGRVYNLTYNPPKVSGKDDITGEPLTKRPDDTAEVFGKRLKNYAETVGPLKHFYSELGILKKVSGSTSDIIFPQLSKLVVQKLHQS</sequence>
<comment type="similarity">
    <text evidence="7">Belongs to the adenylate kinase family. AK3 subfamily.</text>
</comment>
<accession>A0A0P1KRZ1</accession>
<comment type="domain">
    <text evidence="7">Consists of three domains, a large central CORE domain and two small peripheral domains, NMPbind and LID, which undergo movements during catalysis. The LID domain closes over the site of phosphoryl transfer upon GTP binding. Assembling and dissambling the active center during each catalytic cycle provides an effective means to prevent GTP hydrolysis.</text>
</comment>
<reference evidence="10" key="1">
    <citation type="submission" date="2015-10" db="EMBL/GenBank/DDBJ databases">
        <authorList>
            <person name="Devillers H."/>
        </authorList>
    </citation>
    <scope>NUCLEOTIDE SEQUENCE [LARGE SCALE GENOMIC DNA]</scope>
</reference>
<dbReference type="Pfam" id="PF00406">
    <property type="entry name" value="ADK"/>
    <property type="match status" value="1"/>
</dbReference>
<dbReference type="FunFam" id="3.40.50.300:FF:000106">
    <property type="entry name" value="Adenylate kinase mitochondrial"/>
    <property type="match status" value="1"/>
</dbReference>
<dbReference type="EMBL" id="LN890530">
    <property type="protein sequence ID" value="CUS22557.1"/>
    <property type="molecule type" value="Genomic_DNA"/>
</dbReference>
<evidence type="ECO:0000256" key="5">
    <source>
        <dbReference type="ARBA" id="ARBA00023128"/>
    </source>
</evidence>
<feature type="binding site" evidence="7">
    <location>
        <position position="134"/>
    </location>
    <ligand>
        <name>GTP</name>
        <dbReference type="ChEBI" id="CHEBI:37565"/>
    </ligand>
</feature>
<dbReference type="SUPFAM" id="SSF52540">
    <property type="entry name" value="P-loop containing nucleoside triphosphate hydrolases"/>
    <property type="match status" value="1"/>
</dbReference>
<dbReference type="InterPro" id="IPR027417">
    <property type="entry name" value="P-loop_NTPase"/>
</dbReference>
<dbReference type="PRINTS" id="PR00094">
    <property type="entry name" value="ADENYLTKNASE"/>
</dbReference>
<dbReference type="GO" id="GO:0006172">
    <property type="term" value="P:ADP biosynthetic process"/>
    <property type="evidence" value="ECO:0007669"/>
    <property type="project" value="UniProtKB-UniRule"/>
</dbReference>